<dbReference type="Proteomes" id="UP000664032">
    <property type="component" value="Unassembled WGS sequence"/>
</dbReference>
<sequence>MAPNFLQKFVKSSTTSTNSSNNTPRERVSSDVYSSLRSPSETGSSSSQAHSSGSGSGTTSPGGRARAATIQTASGSSSSLTSPTTPTQASVILKGVQQQQQQAQSGRRSPSRRSSTNNSSDRERETSRIPSIITTLSGRSRSKGSKDKEKEKKKKSDKEKNANANRDSLTVQNHHTPLSAGDRTSWGSAYSSQPNFTIVPPSPLVRNGDLYSSDSDAYDNENDNDAATTHSNTNTNFNGASPNTAEDQDSAATPTLPSFSGSASQSGASKNIHATPSNSTSSTSSTPNTSSSFTNNSSHTSSSNTNTSNTSDHDASDHDMSNLAPGAYQVRKKPSNRSIKNGAAPPEINVAAAAATLGGAPQAVNGSTANGSGEGAGGEEPVNGAVTQRPIVESPTDLKFPAPASSGSGMTASTSTSTTASSANSNLGAPSSSTTLQRENTTSSLFSPDATTKSKRPWKRSTTRKPTGLASAIAASGLAMANPSLSAAQSAQMPVVPVPPPALSAGSSKDKDSNDPYLSRSPAQSAVSTGKGRHTKSRSGETSPRSSKSRKSSMGSPPRSGTGRSRRASSAKSTDEFGALHPSSSNRANGGNDDTGSNISRRPSFYKSLISHSSSGSSDSDSDSGSVDSSDLDIGEEDIPVTGFAVASNKRNADFHELFPGVPEGDYLIEDYGCALQREILIQGRIYISENHICFHANIFGWITDGDGGHDAVQVSASSSFTLVSSSSGSLLTSAVAPDANCSISSSLDTSSSSKTNADSSSPSPPTPTTSLFAYLTHQLSIPIYEITSLEKKMTAFVIPNGIQITTRQAKYTFASFLSRDTTFDVIYNIWRLARPEDNVSYLSSGRGSGSVEANQGAVGRKAMDGAPSTNASGGAPAAAAAAAPSALTGVPQRKATQCTCGKENKHYSEMAMDVTFPGTPEKINSLMFTSGFIKDFMVGNQKLLDIQMSDWSPVVPGSKLLTRNFSYIKPLNGSLGPKQTKCELKDEMVYCDYDNYVSTVTTTRTPDVPSGGVFSVKTRTCVTWAGPISTRVLVTTQVEWTGRSFIKGIIERSAIDGQKVYHAELEKCMRSYIQEHKSEFLPEGIDASAVTPAEAAPAPSAPDATTAAAESPSEKPSPTQDELKQRERERNARGLQWAWDTFDGAWQVALRSTKGALELIRDAWDQSSSTTILWFVIVVLVLSNIWTLMRMGSGRAQADRKIEVRKVEEREKWVQSIVTALWDELNEKAAEAGKPGLPYRHGHGQPVRPVASEQVPLETIPTASVLPYPEDDLEARRVRKAHLELEVQQLYQSLEALEQRVQSIKQTLANDLVIDQLD</sequence>
<name>A0ACB8HG89_PSICU</name>
<gene>
    <name evidence="1" type="ORF">JR316_0000248</name>
</gene>
<dbReference type="EMBL" id="JAFIQS020000001">
    <property type="protein sequence ID" value="KAH9486184.1"/>
    <property type="molecule type" value="Genomic_DNA"/>
</dbReference>
<accession>A0ACB8HG89</accession>
<evidence type="ECO:0000313" key="1">
    <source>
        <dbReference type="EMBL" id="KAH9486184.1"/>
    </source>
</evidence>
<comment type="caution">
    <text evidence="1">The sequence shown here is derived from an EMBL/GenBank/DDBJ whole genome shotgun (WGS) entry which is preliminary data.</text>
</comment>
<keyword evidence="2" id="KW-1185">Reference proteome</keyword>
<organism evidence="1 2">
    <name type="scientific">Psilocybe cubensis</name>
    <name type="common">Psychedelic mushroom</name>
    <name type="synonym">Stropharia cubensis</name>
    <dbReference type="NCBI Taxonomy" id="181762"/>
    <lineage>
        <taxon>Eukaryota</taxon>
        <taxon>Fungi</taxon>
        <taxon>Dikarya</taxon>
        <taxon>Basidiomycota</taxon>
        <taxon>Agaricomycotina</taxon>
        <taxon>Agaricomycetes</taxon>
        <taxon>Agaricomycetidae</taxon>
        <taxon>Agaricales</taxon>
        <taxon>Agaricineae</taxon>
        <taxon>Strophariaceae</taxon>
        <taxon>Psilocybe</taxon>
    </lineage>
</organism>
<proteinExistence type="predicted"/>
<protein>
    <submittedName>
        <fullName evidence="1">Membrane protein C20F10.07</fullName>
    </submittedName>
</protein>
<evidence type="ECO:0000313" key="2">
    <source>
        <dbReference type="Proteomes" id="UP000664032"/>
    </source>
</evidence>
<reference evidence="1" key="1">
    <citation type="submission" date="2021-10" db="EMBL/GenBank/DDBJ databases">
        <title>Psilocybe cubensis genome.</title>
        <authorList>
            <person name="Mckernan K.J."/>
            <person name="Crawford S."/>
            <person name="Trippe A."/>
            <person name="Kane L.T."/>
            <person name="Mclaughlin S."/>
        </authorList>
    </citation>
    <scope>NUCLEOTIDE SEQUENCE</scope>
    <source>
        <strain evidence="1">MGC-MH-2018</strain>
    </source>
</reference>